<gene>
    <name evidence="1" type="ORF">CALVIDRAFT_535353</name>
</gene>
<dbReference type="EMBL" id="KV417276">
    <property type="protein sequence ID" value="KZO98264.1"/>
    <property type="molecule type" value="Genomic_DNA"/>
</dbReference>
<protein>
    <submittedName>
        <fullName evidence="1">Uncharacterized protein</fullName>
    </submittedName>
</protein>
<dbReference type="Proteomes" id="UP000076738">
    <property type="component" value="Unassembled WGS sequence"/>
</dbReference>
<keyword evidence="2" id="KW-1185">Reference proteome</keyword>
<accession>A0A167NZS2</accession>
<reference evidence="1 2" key="1">
    <citation type="journal article" date="2016" name="Mol. Biol. Evol.">
        <title>Comparative Genomics of Early-Diverging Mushroom-Forming Fungi Provides Insights into the Origins of Lignocellulose Decay Capabilities.</title>
        <authorList>
            <person name="Nagy L.G."/>
            <person name="Riley R."/>
            <person name="Tritt A."/>
            <person name="Adam C."/>
            <person name="Daum C."/>
            <person name="Floudas D."/>
            <person name="Sun H."/>
            <person name="Yadav J.S."/>
            <person name="Pangilinan J."/>
            <person name="Larsson K.H."/>
            <person name="Matsuura K."/>
            <person name="Barry K."/>
            <person name="Labutti K."/>
            <person name="Kuo R."/>
            <person name="Ohm R.A."/>
            <person name="Bhattacharya S.S."/>
            <person name="Shirouzu T."/>
            <person name="Yoshinaga Y."/>
            <person name="Martin F.M."/>
            <person name="Grigoriev I.V."/>
            <person name="Hibbett D.S."/>
        </authorList>
    </citation>
    <scope>NUCLEOTIDE SEQUENCE [LARGE SCALE GENOMIC DNA]</scope>
    <source>
        <strain evidence="1 2">TUFC12733</strain>
    </source>
</reference>
<sequence>MWWDAATAAGAPDAEDIAKLIWPPRDKPGFLGDGPIEIIQGREKVQLEARQYSSLPANVYMQLKPTLLRLWRLATVKHLGSDYDPSLIRVIHRLQETGELKECVQLVSRLAKCFWAIGVLEQDMGFPELIRVLEAEVPK</sequence>
<evidence type="ECO:0000313" key="2">
    <source>
        <dbReference type="Proteomes" id="UP000076738"/>
    </source>
</evidence>
<name>A0A167NZS2_CALVF</name>
<evidence type="ECO:0000313" key="1">
    <source>
        <dbReference type="EMBL" id="KZO98264.1"/>
    </source>
</evidence>
<dbReference type="AlphaFoldDB" id="A0A167NZS2"/>
<organism evidence="1 2">
    <name type="scientific">Calocera viscosa (strain TUFC12733)</name>
    <dbReference type="NCBI Taxonomy" id="1330018"/>
    <lineage>
        <taxon>Eukaryota</taxon>
        <taxon>Fungi</taxon>
        <taxon>Dikarya</taxon>
        <taxon>Basidiomycota</taxon>
        <taxon>Agaricomycotina</taxon>
        <taxon>Dacrymycetes</taxon>
        <taxon>Dacrymycetales</taxon>
        <taxon>Dacrymycetaceae</taxon>
        <taxon>Calocera</taxon>
    </lineage>
</organism>
<proteinExistence type="predicted"/>